<evidence type="ECO:0000259" key="1">
    <source>
        <dbReference type="Pfam" id="PF07905"/>
    </source>
</evidence>
<evidence type="ECO:0000313" key="4">
    <source>
        <dbReference type="Proteomes" id="UP000237798"/>
    </source>
</evidence>
<accession>A0A2T0BN89</accession>
<dbReference type="InterPro" id="IPR042070">
    <property type="entry name" value="PucR_C-HTH_sf"/>
</dbReference>
<dbReference type="EMBL" id="PVXP01000019">
    <property type="protein sequence ID" value="PRR85345.1"/>
    <property type="molecule type" value="Genomic_DNA"/>
</dbReference>
<dbReference type="PANTHER" id="PTHR33744">
    <property type="entry name" value="CARBOHYDRATE DIACID REGULATOR"/>
    <property type="match status" value="1"/>
</dbReference>
<dbReference type="InterPro" id="IPR025736">
    <property type="entry name" value="PucR_C-HTH_dom"/>
</dbReference>
<sequence length="547" mass="63910">MDINSKNSNKLDLKNSLLVREVLSIPAFESGRVIAGKNGLDNECRNITIIETPDGIEWLEGDEFLLSAGYAFKDKKDELNNVVYRAYKKGAAALAIKEKRYIDVIPEKMINQANQYNIPLIILPCNFIYTKALSSFYNSLLYKKNKHIYKSKKMHDKLLRLMLEDKNAEDTIKALSELTGLSIIILDSVFNLIYKNIIDIPFTIVNEMIKNKVKEFDVNKMHEHAKIKYYGYDLYIYRLSYDNKFLGYMYVVNKSPQNSIYIDVIENGKRMLELKLAKEKDKPLNVVNVNMMITNMILNSRNLPYKFYSNIKNDYGWNNDNKFIGICININHNLKDDSKSVSHQLNEEICNLIARIFNGRGFFITEENSRIILFFCLEDVISLDYVVKKINNYINNYNNSMRVSFSVSRSYDNIVDIPEMYNECYLASLFNTKKNMVLYYDSLDTIKLLYPLKENMQTSEYCDKTLGEIKEYDNKNKSELLRTLVAFFKYNMKKKLVADKLHIHPETLRYRLNKIEDLTGYSLHSSEGIFALQIGIKLYQITKNNDF</sequence>
<dbReference type="Proteomes" id="UP000237798">
    <property type="component" value="Unassembled WGS sequence"/>
</dbReference>
<dbReference type="InterPro" id="IPR012914">
    <property type="entry name" value="PucR_dom"/>
</dbReference>
<dbReference type="AlphaFoldDB" id="A0A2T0BN89"/>
<feature type="domain" description="Purine catabolism PurC-like" evidence="1">
    <location>
        <begin position="21"/>
        <end position="131"/>
    </location>
</feature>
<dbReference type="RefSeq" id="WP_106009316.1">
    <property type="nucleotide sequence ID" value="NZ_JALCPJ010000053.1"/>
</dbReference>
<dbReference type="Pfam" id="PF13556">
    <property type="entry name" value="HTH_30"/>
    <property type="match status" value="1"/>
</dbReference>
<proteinExistence type="predicted"/>
<dbReference type="InterPro" id="IPR051448">
    <property type="entry name" value="CdaR-like_regulators"/>
</dbReference>
<evidence type="ECO:0000313" key="3">
    <source>
        <dbReference type="EMBL" id="PRR85345.1"/>
    </source>
</evidence>
<feature type="domain" description="PucR C-terminal helix-turn-helix" evidence="2">
    <location>
        <begin position="480"/>
        <end position="537"/>
    </location>
</feature>
<keyword evidence="4" id="KW-1185">Reference proteome</keyword>
<dbReference type="Gene3D" id="1.10.10.2840">
    <property type="entry name" value="PucR C-terminal helix-turn-helix domain"/>
    <property type="match status" value="1"/>
</dbReference>
<gene>
    <name evidence="3" type="primary">pucR_3</name>
    <name evidence="3" type="ORF">CLLU_17210</name>
</gene>
<name>A0A2T0BN89_9CLOT</name>
<dbReference type="PANTHER" id="PTHR33744:SF1">
    <property type="entry name" value="DNA-BINDING TRANSCRIPTIONAL ACTIVATOR ADER"/>
    <property type="match status" value="1"/>
</dbReference>
<dbReference type="Pfam" id="PF07905">
    <property type="entry name" value="PucR"/>
    <property type="match status" value="1"/>
</dbReference>
<organism evidence="3 4">
    <name type="scientific">Clostridium luticellarii</name>
    <dbReference type="NCBI Taxonomy" id="1691940"/>
    <lineage>
        <taxon>Bacteria</taxon>
        <taxon>Bacillati</taxon>
        <taxon>Bacillota</taxon>
        <taxon>Clostridia</taxon>
        <taxon>Eubacteriales</taxon>
        <taxon>Clostridiaceae</taxon>
        <taxon>Clostridium</taxon>
    </lineage>
</organism>
<dbReference type="OrthoDB" id="143422at2"/>
<protein>
    <submittedName>
        <fullName evidence="3">Purine catabolism regulatory protein</fullName>
    </submittedName>
</protein>
<reference evidence="3 4" key="1">
    <citation type="submission" date="2018-03" db="EMBL/GenBank/DDBJ databases">
        <title>Genome sequence of Clostridium luticellarii DSM 29923.</title>
        <authorList>
            <person name="Poehlein A."/>
            <person name="Daniel R."/>
        </authorList>
    </citation>
    <scope>NUCLEOTIDE SEQUENCE [LARGE SCALE GENOMIC DNA]</scope>
    <source>
        <strain evidence="3 4">DSM 29923</strain>
    </source>
</reference>
<evidence type="ECO:0000259" key="2">
    <source>
        <dbReference type="Pfam" id="PF13556"/>
    </source>
</evidence>
<comment type="caution">
    <text evidence="3">The sequence shown here is derived from an EMBL/GenBank/DDBJ whole genome shotgun (WGS) entry which is preliminary data.</text>
</comment>